<evidence type="ECO:0000313" key="3">
    <source>
        <dbReference type="EMBL" id="APX24636.1"/>
    </source>
</evidence>
<dbReference type="InterPro" id="IPR003018">
    <property type="entry name" value="GAF"/>
</dbReference>
<proteinExistence type="predicted"/>
<sequence>MVMPIKPENEAERLAELHSFGVLDTAPDPAFDEVVDLLASMLDMPVTLISLVDEHRQWFRARHGFEPSETPLDQSICGHAILDDGLLVIEDTLADPRTADNPLCCGTLSDMRFYAGAPLVTRSGHRIGTLCVLDTVPRQLSQRQKKLILVMARQVMRQLDLQRALRNKEILRGEIDHRVKNSLQTVASTIRLYRARLDSDDAREALDAVARRVDAISQLHAELNLTSKMHHVGLDTYLERVGHLLQRQAPSGTRIETYAEALEVDSRVAASLGIIANEFAANATKYAHPEQGEPLQIRFSLNRTGVNQMTLVCEDNGVHRLVSEEDSVPEWSSTALGGRMMEAAAAQVGGRLDQRREPHGYVLRAELPIELSAESSGNSDGVSGTAFREAARAAE</sequence>
<dbReference type="SMART" id="SM00065">
    <property type="entry name" value="GAF"/>
    <property type="match status" value="1"/>
</dbReference>
<dbReference type="GO" id="GO:0016301">
    <property type="term" value="F:kinase activity"/>
    <property type="evidence" value="ECO:0007669"/>
    <property type="project" value="UniProtKB-KW"/>
</dbReference>
<accession>A0A1U7D992</accession>
<dbReference type="Gene3D" id="3.30.565.10">
    <property type="entry name" value="Histidine kinase-like ATPase, C-terminal domain"/>
    <property type="match status" value="1"/>
</dbReference>
<organism evidence="3 4">
    <name type="scientific">Salipiger profundus</name>
    <dbReference type="NCBI Taxonomy" id="1229727"/>
    <lineage>
        <taxon>Bacteria</taxon>
        <taxon>Pseudomonadati</taxon>
        <taxon>Pseudomonadota</taxon>
        <taxon>Alphaproteobacteria</taxon>
        <taxon>Rhodobacterales</taxon>
        <taxon>Roseobacteraceae</taxon>
        <taxon>Salipiger</taxon>
    </lineage>
</organism>
<dbReference type="InterPro" id="IPR036890">
    <property type="entry name" value="HATPase_C_sf"/>
</dbReference>
<feature type="compositionally biased region" description="Polar residues" evidence="1">
    <location>
        <begin position="373"/>
        <end position="382"/>
    </location>
</feature>
<dbReference type="Proteomes" id="UP000186559">
    <property type="component" value="Chromosome"/>
</dbReference>
<reference evidence="3 4" key="1">
    <citation type="submission" date="2016-03" db="EMBL/GenBank/DDBJ databases">
        <title>Deep-sea bacteria in the southern Pacific.</title>
        <authorList>
            <person name="Tang K."/>
        </authorList>
    </citation>
    <scope>NUCLEOTIDE SEQUENCE [LARGE SCALE GENOMIC DNA]</scope>
    <source>
        <strain evidence="3 4">JLT2016</strain>
    </source>
</reference>
<keyword evidence="4" id="KW-1185">Reference proteome</keyword>
<dbReference type="AlphaFoldDB" id="A0A1U7D992"/>
<dbReference type="SUPFAM" id="SSF55781">
    <property type="entry name" value="GAF domain-like"/>
    <property type="match status" value="1"/>
</dbReference>
<dbReference type="OrthoDB" id="9795133at2"/>
<name>A0A1U7D992_9RHOB</name>
<dbReference type="InterPro" id="IPR029016">
    <property type="entry name" value="GAF-like_dom_sf"/>
</dbReference>
<dbReference type="PANTHER" id="PTHR43102">
    <property type="entry name" value="SLR1143 PROTEIN"/>
    <property type="match status" value="1"/>
</dbReference>
<dbReference type="KEGG" id="tpro:Ga0080559_TMP3840"/>
<dbReference type="Pfam" id="PF01590">
    <property type="entry name" value="GAF"/>
    <property type="match status" value="1"/>
</dbReference>
<dbReference type="PANTHER" id="PTHR43102:SF2">
    <property type="entry name" value="GAF DOMAIN-CONTAINING PROTEIN"/>
    <property type="match status" value="1"/>
</dbReference>
<dbReference type="Pfam" id="PF07568">
    <property type="entry name" value="HisKA_2"/>
    <property type="match status" value="1"/>
</dbReference>
<protein>
    <submittedName>
        <fullName evidence="3">Signal transduction histidine kinase</fullName>
    </submittedName>
</protein>
<dbReference type="STRING" id="1229727.Ga0080559_TMP3840"/>
<evidence type="ECO:0000259" key="2">
    <source>
        <dbReference type="SMART" id="SM00065"/>
    </source>
</evidence>
<dbReference type="InterPro" id="IPR011495">
    <property type="entry name" value="Sig_transdc_His_kin_sub2_dim/P"/>
</dbReference>
<dbReference type="Gene3D" id="3.30.450.40">
    <property type="match status" value="1"/>
</dbReference>
<evidence type="ECO:0000313" key="4">
    <source>
        <dbReference type="Proteomes" id="UP000186559"/>
    </source>
</evidence>
<feature type="domain" description="GAF" evidence="2">
    <location>
        <begin position="26"/>
        <end position="169"/>
    </location>
</feature>
<feature type="region of interest" description="Disordered" evidence="1">
    <location>
        <begin position="373"/>
        <end position="395"/>
    </location>
</feature>
<dbReference type="EMBL" id="CP014796">
    <property type="protein sequence ID" value="APX24636.1"/>
    <property type="molecule type" value="Genomic_DNA"/>
</dbReference>
<evidence type="ECO:0000256" key="1">
    <source>
        <dbReference type="SAM" id="MobiDB-lite"/>
    </source>
</evidence>
<dbReference type="RefSeq" id="WP_076624447.1">
    <property type="nucleotide sequence ID" value="NZ_BMEW01000001.1"/>
</dbReference>
<keyword evidence="3" id="KW-0808">Transferase</keyword>
<keyword evidence="3" id="KW-0418">Kinase</keyword>
<gene>
    <name evidence="3" type="ORF">Ga0080559_TMP3840</name>
</gene>